<dbReference type="InterPro" id="IPR036052">
    <property type="entry name" value="TrpB-like_PALP_sf"/>
</dbReference>
<feature type="non-terminal residue" evidence="1">
    <location>
        <position position="1"/>
    </location>
</feature>
<sequence length="165" mass="19895">RLFNEKEGQKYLKEMGIAEEVIEKLPLLGISSIANLLMSIKFAKYFELTKNDVIMTVYTDSMELYQSRLQELNQKNGPYTRDDSICDFYAHLQSQKIDNMLELDYMEKKRIHNLKYFTWIEQQNRELDELNNQWYDEDYWRTIPRLSKDIDELIVEFNEKTGILK</sequence>
<gene>
    <name evidence="1" type="ORF">S12H4_17413</name>
</gene>
<evidence type="ECO:0008006" key="2">
    <source>
        <dbReference type="Google" id="ProtNLM"/>
    </source>
</evidence>
<evidence type="ECO:0000313" key="1">
    <source>
        <dbReference type="EMBL" id="GAI85071.1"/>
    </source>
</evidence>
<name>X1T115_9ZZZZ</name>
<dbReference type="AlphaFoldDB" id="X1T115"/>
<comment type="caution">
    <text evidence="1">The sequence shown here is derived from an EMBL/GenBank/DDBJ whole genome shotgun (WGS) entry which is preliminary data.</text>
</comment>
<dbReference type="EMBL" id="BARW01008508">
    <property type="protein sequence ID" value="GAI85071.1"/>
    <property type="molecule type" value="Genomic_DNA"/>
</dbReference>
<organism evidence="1">
    <name type="scientific">marine sediment metagenome</name>
    <dbReference type="NCBI Taxonomy" id="412755"/>
    <lineage>
        <taxon>unclassified sequences</taxon>
        <taxon>metagenomes</taxon>
        <taxon>ecological metagenomes</taxon>
    </lineage>
</organism>
<protein>
    <recommendedName>
        <fullName evidence="2">Pyridoxal-5-phosphate-dependent protein subunit beta</fullName>
    </recommendedName>
</protein>
<reference evidence="1" key="1">
    <citation type="journal article" date="2014" name="Front. Microbiol.">
        <title>High frequency of phylogenetically diverse reductive dehalogenase-homologous genes in deep subseafloor sedimentary metagenomes.</title>
        <authorList>
            <person name="Kawai M."/>
            <person name="Futagami T."/>
            <person name="Toyoda A."/>
            <person name="Takaki Y."/>
            <person name="Nishi S."/>
            <person name="Hori S."/>
            <person name="Arai W."/>
            <person name="Tsubouchi T."/>
            <person name="Morono Y."/>
            <person name="Uchiyama I."/>
            <person name="Ito T."/>
            <person name="Fujiyama A."/>
            <person name="Inagaki F."/>
            <person name="Takami H."/>
        </authorList>
    </citation>
    <scope>NUCLEOTIDE SEQUENCE</scope>
    <source>
        <strain evidence="1">Expedition CK06-06</strain>
    </source>
</reference>
<dbReference type="Gene3D" id="3.40.50.1100">
    <property type="match status" value="1"/>
</dbReference>
<accession>X1T115</accession>
<proteinExistence type="predicted"/>